<comment type="subcellular location">
    <subcellularLocation>
        <location evidence="1">Membrane</location>
    </subcellularLocation>
</comment>
<evidence type="ECO:0000256" key="4">
    <source>
        <dbReference type="SAM" id="Phobius"/>
    </source>
</evidence>
<keyword evidence="4" id="KW-0812">Transmembrane</keyword>
<name>A0A7J5C0Y8_9MICO</name>
<comment type="similarity">
    <text evidence="2">Belongs to the transpeptidase family.</text>
</comment>
<evidence type="ECO:0000256" key="3">
    <source>
        <dbReference type="ARBA" id="ARBA00023136"/>
    </source>
</evidence>
<keyword evidence="4" id="KW-1133">Transmembrane helix</keyword>
<evidence type="ECO:0000313" key="8">
    <source>
        <dbReference type="Proteomes" id="UP000467240"/>
    </source>
</evidence>
<sequence>MHVNRTAVRRRGAATVVAVVAVLVLFLVRLVDVQLVNAQSINEEAEGRRGVTSTIWGDRGDILDASGTVLAGSVDRFDITVSPRNVADITEITSDGEEVVVMTRDDALAKLASITGQDPTQVTSIVDDALAADPESNYALLTRSVTLEQYEAVRALAIPWLYYERHPARVYPNGAVAGNLTGFLGSDSTPLAGLENSLDSCLAGVDGELMYERGADGVQIPGSEVTITEMQQGGDLMLSIDLDTQWYAQQVIASEVQRMGGQYGHITVQEVKTGKLVAVAEWPSVDPNNPGLSEPDDRGSRAFTSPYEPGSTIKPLTAAGVLDAGLTTPDEHFVVPDSWDQDGASFSDDSNHPVANWTAAGIMAVSSNVGIAMMGQRLSADARYDNLVNFGLGSPTETGFLGEESGTVHPASEWDPQTNYATMFGQGLEVTAPQMASIYQTIANGGVRLPVSLAQGCRAADGTVAPLTSGEPRQVISPEAAAQTLTLLEATAQSGHNAAETSIPGYRVGVKTGTAQISSGEGTYLDGQYMTSMAGVAPIDDPRYVVVVSIMDPTTTRSSAATAPAWKDVMSYVLEKNRVPTSPQPWPTIQTSY</sequence>
<gene>
    <name evidence="7" type="ORF">F8O01_04030</name>
</gene>
<dbReference type="InterPro" id="IPR012338">
    <property type="entry name" value="Beta-lactam/transpept-like"/>
</dbReference>
<dbReference type="Proteomes" id="UP000467240">
    <property type="component" value="Unassembled WGS sequence"/>
</dbReference>
<dbReference type="GO" id="GO:0008658">
    <property type="term" value="F:penicillin binding"/>
    <property type="evidence" value="ECO:0007669"/>
    <property type="project" value="InterPro"/>
</dbReference>
<dbReference type="EMBL" id="WBJZ01000004">
    <property type="protein sequence ID" value="KAB1660103.1"/>
    <property type="molecule type" value="Genomic_DNA"/>
</dbReference>
<dbReference type="OrthoDB" id="9789078at2"/>
<dbReference type="SUPFAM" id="SSF56519">
    <property type="entry name" value="Penicillin binding protein dimerisation domain"/>
    <property type="match status" value="1"/>
</dbReference>
<evidence type="ECO:0000256" key="1">
    <source>
        <dbReference type="ARBA" id="ARBA00004370"/>
    </source>
</evidence>
<dbReference type="PANTHER" id="PTHR30627:SF1">
    <property type="entry name" value="PEPTIDOGLYCAN D,D-TRANSPEPTIDASE FTSI"/>
    <property type="match status" value="1"/>
</dbReference>
<dbReference type="InterPro" id="IPR050515">
    <property type="entry name" value="Beta-lactam/transpept"/>
</dbReference>
<dbReference type="InterPro" id="IPR036138">
    <property type="entry name" value="PBP_dimer_sf"/>
</dbReference>
<keyword evidence="3 4" id="KW-0472">Membrane</keyword>
<evidence type="ECO:0000259" key="5">
    <source>
        <dbReference type="Pfam" id="PF00905"/>
    </source>
</evidence>
<protein>
    <submittedName>
        <fullName evidence="7">Penicillin-binding protein 2</fullName>
    </submittedName>
</protein>
<feature type="domain" description="Penicillin-binding protein dimerisation" evidence="6">
    <location>
        <begin position="57"/>
        <end position="220"/>
    </location>
</feature>
<comment type="caution">
    <text evidence="7">The sequence shown here is derived from an EMBL/GenBank/DDBJ whole genome shotgun (WGS) entry which is preliminary data.</text>
</comment>
<dbReference type="Gene3D" id="3.30.450.330">
    <property type="match status" value="1"/>
</dbReference>
<dbReference type="GO" id="GO:0005886">
    <property type="term" value="C:plasma membrane"/>
    <property type="evidence" value="ECO:0007669"/>
    <property type="project" value="TreeGrafter"/>
</dbReference>
<dbReference type="InterPro" id="IPR005311">
    <property type="entry name" value="PBP_dimer"/>
</dbReference>
<dbReference type="SUPFAM" id="SSF56601">
    <property type="entry name" value="beta-lactamase/transpeptidase-like"/>
    <property type="match status" value="1"/>
</dbReference>
<evidence type="ECO:0000256" key="2">
    <source>
        <dbReference type="ARBA" id="ARBA00007171"/>
    </source>
</evidence>
<dbReference type="Gene3D" id="3.90.1310.10">
    <property type="entry name" value="Penicillin-binding protein 2a (Domain 2)"/>
    <property type="match status" value="1"/>
</dbReference>
<organism evidence="7 8">
    <name type="scientific">Pseudoclavibacter chungangensis</name>
    <dbReference type="NCBI Taxonomy" id="587635"/>
    <lineage>
        <taxon>Bacteria</taxon>
        <taxon>Bacillati</taxon>
        <taxon>Actinomycetota</taxon>
        <taxon>Actinomycetes</taxon>
        <taxon>Micrococcales</taxon>
        <taxon>Microbacteriaceae</taxon>
        <taxon>Pseudoclavibacter</taxon>
    </lineage>
</organism>
<dbReference type="Pfam" id="PF03717">
    <property type="entry name" value="PBP_dimer"/>
    <property type="match status" value="1"/>
</dbReference>
<evidence type="ECO:0000259" key="6">
    <source>
        <dbReference type="Pfam" id="PF03717"/>
    </source>
</evidence>
<accession>A0A7J5C0Y8</accession>
<proteinExistence type="inferred from homology"/>
<dbReference type="AlphaFoldDB" id="A0A7J5C0Y8"/>
<reference evidence="7 8" key="1">
    <citation type="submission" date="2019-09" db="EMBL/GenBank/DDBJ databases">
        <title>Phylogeny of genus Pseudoclavibacter and closely related genus.</title>
        <authorList>
            <person name="Li Y."/>
        </authorList>
    </citation>
    <scope>NUCLEOTIDE SEQUENCE [LARGE SCALE GENOMIC DNA]</scope>
    <source>
        <strain evidence="7 8">DSM 23821</strain>
    </source>
</reference>
<dbReference type="Gene3D" id="3.40.710.10">
    <property type="entry name" value="DD-peptidase/beta-lactamase superfamily"/>
    <property type="match status" value="1"/>
</dbReference>
<evidence type="ECO:0000313" key="7">
    <source>
        <dbReference type="EMBL" id="KAB1660103.1"/>
    </source>
</evidence>
<feature type="domain" description="Penicillin-binding protein transpeptidase" evidence="5">
    <location>
        <begin position="265"/>
        <end position="570"/>
    </location>
</feature>
<dbReference type="GO" id="GO:0071555">
    <property type="term" value="P:cell wall organization"/>
    <property type="evidence" value="ECO:0007669"/>
    <property type="project" value="TreeGrafter"/>
</dbReference>
<dbReference type="Pfam" id="PF00905">
    <property type="entry name" value="Transpeptidase"/>
    <property type="match status" value="1"/>
</dbReference>
<dbReference type="PANTHER" id="PTHR30627">
    <property type="entry name" value="PEPTIDOGLYCAN D,D-TRANSPEPTIDASE"/>
    <property type="match status" value="1"/>
</dbReference>
<dbReference type="InterPro" id="IPR001460">
    <property type="entry name" value="PCN-bd_Tpept"/>
</dbReference>
<keyword evidence="8" id="KW-1185">Reference proteome</keyword>
<feature type="transmembrane region" description="Helical" evidence="4">
    <location>
        <begin position="12"/>
        <end position="31"/>
    </location>
</feature>